<feature type="signal peptide" evidence="1">
    <location>
        <begin position="1"/>
        <end position="22"/>
    </location>
</feature>
<evidence type="ECO:0000313" key="3">
    <source>
        <dbReference type="Proteomes" id="UP000326458"/>
    </source>
</evidence>
<gene>
    <name evidence="2" type="ORF">FD754_021915</name>
</gene>
<proteinExistence type="predicted"/>
<name>A0A5N3V7E5_MUNMU</name>
<evidence type="ECO:0008006" key="4">
    <source>
        <dbReference type="Google" id="ProtNLM"/>
    </source>
</evidence>
<dbReference type="EMBL" id="VCEA01000003">
    <property type="protein sequence ID" value="KAB0344989.1"/>
    <property type="molecule type" value="Genomic_DNA"/>
</dbReference>
<feature type="non-terminal residue" evidence="2">
    <location>
        <position position="1"/>
    </location>
</feature>
<evidence type="ECO:0000313" key="2">
    <source>
        <dbReference type="EMBL" id="KAB0344989.1"/>
    </source>
</evidence>
<organism evidence="2 3">
    <name type="scientific">Muntiacus muntjak</name>
    <name type="common">Barking deer</name>
    <name type="synonym">Indian muntjac</name>
    <dbReference type="NCBI Taxonomy" id="9888"/>
    <lineage>
        <taxon>Eukaryota</taxon>
        <taxon>Metazoa</taxon>
        <taxon>Chordata</taxon>
        <taxon>Craniata</taxon>
        <taxon>Vertebrata</taxon>
        <taxon>Euteleostomi</taxon>
        <taxon>Mammalia</taxon>
        <taxon>Eutheria</taxon>
        <taxon>Laurasiatheria</taxon>
        <taxon>Artiodactyla</taxon>
        <taxon>Ruminantia</taxon>
        <taxon>Pecora</taxon>
        <taxon>Cervidae</taxon>
        <taxon>Muntiacinae</taxon>
        <taxon>Muntiacus</taxon>
    </lineage>
</organism>
<comment type="caution">
    <text evidence="2">The sequence shown here is derived from an EMBL/GenBank/DDBJ whole genome shotgun (WGS) entry which is preliminary data.</text>
</comment>
<feature type="chain" id="PRO_5024274131" description="C-type lectin domain-containing protein" evidence="1">
    <location>
        <begin position="23"/>
        <end position="404"/>
    </location>
</feature>
<keyword evidence="3" id="KW-1185">Reference proteome</keyword>
<evidence type="ECO:0000256" key="1">
    <source>
        <dbReference type="SAM" id="SignalP"/>
    </source>
</evidence>
<dbReference type="AlphaFoldDB" id="A0A5N3V7E5"/>
<protein>
    <recommendedName>
        <fullName evidence="4">C-type lectin domain-containing protein</fullName>
    </recommendedName>
</protein>
<accession>A0A5N3V7E5</accession>
<reference evidence="2 3" key="1">
    <citation type="submission" date="2019-06" db="EMBL/GenBank/DDBJ databases">
        <title>Discovery of a novel chromosome fission-fusion reversal in muntjac.</title>
        <authorList>
            <person name="Mudd A.B."/>
            <person name="Bredeson J.V."/>
            <person name="Baum R."/>
            <person name="Hockemeyer D."/>
            <person name="Rokhsar D.S."/>
        </authorList>
    </citation>
    <scope>NUCLEOTIDE SEQUENCE [LARGE SCALE GENOMIC DNA]</scope>
    <source>
        <strain evidence="2">UTSW_UCB_Mm</strain>
        <tissue evidence="2">Fibroblast cell line</tissue>
    </source>
</reference>
<sequence>SLSSYVLLQLTLTAFSTILTRPQHPLTLIFQTLATLTNQCNCWLCFVPASVDTWWTHSGQWMCGRHPTSSSQGLSFTQVRLLEGKFSFCIENKNGTGLFSGDIPKQYCNQALWLDSIDGGTSNPPWMTGQYSWSADHTNGTWNSSAVSLADLPNAPGCKGANQNSGMTWAGNDTYLYSCQNWTEGLHHQMFHNPFCYDNLTEAHGKWRCTDANITNDRGHHGHQAPIWWVTGSTLTLSANTSGLFILCGNKVYKGFPYKWSGRCGLGYLAPSSLAPLTRYPTLNDNPITSLGSFRHKDAFSSLRTSDPEEAILNISRIMELGLTTSPHTLKVCPPGFGSFASVLQNHHLLAPWAAQQGSRCAIVGRQCCFVSQQEQAEILPKMRKAWINWTDLFSRIRDWFSKR</sequence>
<dbReference type="Proteomes" id="UP000326458">
    <property type="component" value="Unassembled WGS sequence"/>
</dbReference>
<keyword evidence="1" id="KW-0732">Signal</keyword>